<evidence type="ECO:0000313" key="6">
    <source>
        <dbReference type="Proteomes" id="UP000192927"/>
    </source>
</evidence>
<evidence type="ECO:0000256" key="3">
    <source>
        <dbReference type="ARBA" id="ARBA00022777"/>
    </source>
</evidence>
<evidence type="ECO:0000313" key="5">
    <source>
        <dbReference type="EMBL" id="SLM39689.1"/>
    </source>
</evidence>
<reference evidence="6" key="1">
    <citation type="submission" date="2017-03" db="EMBL/GenBank/DDBJ databases">
        <authorList>
            <person name="Sharma R."/>
            <person name="Thines M."/>
        </authorList>
    </citation>
    <scope>NUCLEOTIDE SEQUENCE [LARGE SCALE GENOMIC DNA]</scope>
</reference>
<dbReference type="PROSITE" id="PS01075">
    <property type="entry name" value="ACETATE_KINASE_1"/>
    <property type="match status" value="1"/>
</dbReference>
<keyword evidence="6" id="KW-1185">Reference proteome</keyword>
<dbReference type="GO" id="GO:0016301">
    <property type="term" value="F:kinase activity"/>
    <property type="evidence" value="ECO:0007669"/>
    <property type="project" value="UniProtKB-KW"/>
</dbReference>
<evidence type="ECO:0000256" key="2">
    <source>
        <dbReference type="ARBA" id="ARBA00022741"/>
    </source>
</evidence>
<dbReference type="SUPFAM" id="SSF53067">
    <property type="entry name" value="Actin-like ATPase domain"/>
    <property type="match status" value="1"/>
</dbReference>
<dbReference type="EMBL" id="FWEW01003537">
    <property type="protein sequence ID" value="SLM39689.1"/>
    <property type="molecule type" value="Genomic_DNA"/>
</dbReference>
<keyword evidence="3 5" id="KW-0418">Kinase</keyword>
<organism evidence="5 6">
    <name type="scientific">Lasallia pustulata</name>
    <dbReference type="NCBI Taxonomy" id="136370"/>
    <lineage>
        <taxon>Eukaryota</taxon>
        <taxon>Fungi</taxon>
        <taxon>Dikarya</taxon>
        <taxon>Ascomycota</taxon>
        <taxon>Pezizomycotina</taxon>
        <taxon>Lecanoromycetes</taxon>
        <taxon>OSLEUM clade</taxon>
        <taxon>Umbilicariomycetidae</taxon>
        <taxon>Umbilicariales</taxon>
        <taxon>Umbilicariaceae</taxon>
        <taxon>Lasallia</taxon>
    </lineage>
</organism>
<proteinExistence type="predicted"/>
<dbReference type="InterPro" id="IPR023865">
    <property type="entry name" value="Aliphatic_acid_kinase_CS"/>
</dbReference>
<sequence>MVKTTLAINAGSSSVKVSVYKAGETGEAPLHIADAQIAGLTAPPATLTYERDSEEIIKLEVKDVNSQGDAFEYLLNHLVDEQGPHRDCRQREHHTCLSPHGTWRRLPRGPCG</sequence>
<keyword evidence="1" id="KW-0808">Transferase</keyword>
<accession>A0A1W5D9Y6</accession>
<evidence type="ECO:0000256" key="1">
    <source>
        <dbReference type="ARBA" id="ARBA00022679"/>
    </source>
</evidence>
<dbReference type="AlphaFoldDB" id="A0A1W5D9Y6"/>
<dbReference type="GO" id="GO:0016774">
    <property type="term" value="F:phosphotransferase activity, carboxyl group as acceptor"/>
    <property type="evidence" value="ECO:0007669"/>
    <property type="project" value="InterPro"/>
</dbReference>
<keyword evidence="4" id="KW-0067">ATP-binding</keyword>
<dbReference type="InterPro" id="IPR043129">
    <property type="entry name" value="ATPase_NBD"/>
</dbReference>
<evidence type="ECO:0000256" key="4">
    <source>
        <dbReference type="ARBA" id="ARBA00022840"/>
    </source>
</evidence>
<keyword evidence="2" id="KW-0547">Nucleotide-binding</keyword>
<dbReference type="GO" id="GO:0005524">
    <property type="term" value="F:ATP binding"/>
    <property type="evidence" value="ECO:0007669"/>
    <property type="project" value="UniProtKB-KW"/>
</dbReference>
<name>A0A1W5D9Y6_9LECA</name>
<dbReference type="Proteomes" id="UP000192927">
    <property type="component" value="Unassembled WGS sequence"/>
</dbReference>
<dbReference type="Gene3D" id="3.30.420.40">
    <property type="match status" value="1"/>
</dbReference>
<protein>
    <submittedName>
        <fullName evidence="5">Acetate kinase</fullName>
    </submittedName>
</protein>